<organism evidence="1 2">
    <name type="scientific">Roseibium aggregatum</name>
    <dbReference type="NCBI Taxonomy" id="187304"/>
    <lineage>
        <taxon>Bacteria</taxon>
        <taxon>Pseudomonadati</taxon>
        <taxon>Pseudomonadota</taxon>
        <taxon>Alphaproteobacteria</taxon>
        <taxon>Hyphomicrobiales</taxon>
        <taxon>Stappiaceae</taxon>
        <taxon>Roseibium</taxon>
    </lineage>
</organism>
<accession>A0A0M6Y2I0</accession>
<dbReference type="STRING" id="187304.B0E33_17770"/>
<evidence type="ECO:0000313" key="2">
    <source>
        <dbReference type="Proteomes" id="UP000048926"/>
    </source>
</evidence>
<sequence>MKTASDQQKTNVQRLGEKMALDHGFLGVPTQTFDEGGRRQFAELLRESLSPETSLLEIGCGCLRTAYWLIPFLGEQNYCGIEPHRDRVRWGLDLLFDDQVLRQRQPRFDHNAEFDLSVFGKKFDMVLAGSIWTHCSKSHIHTMLEGFLQNSSENAVFLVSYLPARSPEEDYNGTAWVGTSHVSDEPGIVRHSKSWIDTECTSLGLRVDFLDRKAFDGQLWLRVQRASSIGFPGRLQD</sequence>
<protein>
    <recommendedName>
        <fullName evidence="3">Class I SAM-dependent methyltransferase</fullName>
    </recommendedName>
</protein>
<dbReference type="AlphaFoldDB" id="A0A0M6Y2I0"/>
<keyword evidence="2" id="KW-1185">Reference proteome</keyword>
<dbReference type="EMBL" id="CXST01000001">
    <property type="protein sequence ID" value="CTQ43898.1"/>
    <property type="molecule type" value="Genomic_DNA"/>
</dbReference>
<name>A0A0M6Y2I0_9HYPH</name>
<dbReference type="Gene3D" id="3.40.50.150">
    <property type="entry name" value="Vaccinia Virus protein VP39"/>
    <property type="match status" value="1"/>
</dbReference>
<proteinExistence type="predicted"/>
<dbReference type="RefSeq" id="WP_055656170.1">
    <property type="nucleotide sequence ID" value="NZ_CXST01000001.1"/>
</dbReference>
<evidence type="ECO:0008006" key="3">
    <source>
        <dbReference type="Google" id="ProtNLM"/>
    </source>
</evidence>
<dbReference type="InterPro" id="IPR029063">
    <property type="entry name" value="SAM-dependent_MTases_sf"/>
</dbReference>
<reference evidence="2" key="1">
    <citation type="submission" date="2015-07" db="EMBL/GenBank/DDBJ databases">
        <authorList>
            <person name="Rodrigo-Torres Lidia"/>
            <person name="Arahal R.David."/>
        </authorList>
    </citation>
    <scope>NUCLEOTIDE SEQUENCE [LARGE SCALE GENOMIC DNA]</scope>
    <source>
        <strain evidence="2">CECT 4801</strain>
    </source>
</reference>
<dbReference type="OrthoDB" id="1853779at2"/>
<evidence type="ECO:0000313" key="1">
    <source>
        <dbReference type="EMBL" id="CTQ43898.1"/>
    </source>
</evidence>
<dbReference type="Proteomes" id="UP000048926">
    <property type="component" value="Unassembled WGS sequence"/>
</dbReference>
<gene>
    <name evidence="1" type="ORF">LAL4801_02340</name>
</gene>
<dbReference type="SUPFAM" id="SSF53335">
    <property type="entry name" value="S-adenosyl-L-methionine-dependent methyltransferases"/>
    <property type="match status" value="1"/>
</dbReference>